<evidence type="ECO:0000256" key="6">
    <source>
        <dbReference type="ARBA" id="ARBA00022729"/>
    </source>
</evidence>
<keyword evidence="6 16" id="KW-0732">Signal</keyword>
<evidence type="ECO:0000256" key="12">
    <source>
        <dbReference type="ARBA" id="ARBA00023326"/>
    </source>
</evidence>
<evidence type="ECO:0000256" key="8">
    <source>
        <dbReference type="ARBA" id="ARBA00023136"/>
    </source>
</evidence>
<evidence type="ECO:0000313" key="20">
    <source>
        <dbReference type="Proteomes" id="UP000254230"/>
    </source>
</evidence>
<feature type="chain" id="PRO_5016573282" description="Endo-1,3-beta-glucanase btgC" evidence="16">
    <location>
        <begin position="20"/>
        <end position="756"/>
    </location>
</feature>
<evidence type="ECO:0000256" key="16">
    <source>
        <dbReference type="SAM" id="SignalP"/>
    </source>
</evidence>
<feature type="signal peptide" evidence="16">
    <location>
        <begin position="1"/>
        <end position="19"/>
    </location>
</feature>
<evidence type="ECO:0000256" key="7">
    <source>
        <dbReference type="ARBA" id="ARBA00022801"/>
    </source>
</evidence>
<keyword evidence="9" id="KW-0325">Glycoprotein</keyword>
<evidence type="ECO:0000256" key="11">
    <source>
        <dbReference type="ARBA" id="ARBA00023316"/>
    </source>
</evidence>
<evidence type="ECO:0000313" key="17">
    <source>
        <dbReference type="EMBL" id="KTD52853.1"/>
    </source>
</evidence>
<keyword evidence="3" id="KW-1003">Cell membrane</keyword>
<accession>A0A378KSF5</accession>
<keyword evidence="5" id="KW-0964">Secreted</keyword>
<evidence type="ECO:0000256" key="10">
    <source>
        <dbReference type="ARBA" id="ARBA00023277"/>
    </source>
</evidence>
<evidence type="ECO:0000256" key="14">
    <source>
        <dbReference type="ARBA" id="ARBA00042373"/>
    </source>
</evidence>
<dbReference type="PANTHER" id="PTHR16631:SF17">
    <property type="entry name" value="GLUCAN ENDO-1,3-BETA-GLUCOSIDASE BTGC"/>
    <property type="match status" value="1"/>
</dbReference>
<keyword evidence="11" id="KW-0961">Cell wall biogenesis/degradation</keyword>
<evidence type="ECO:0000256" key="3">
    <source>
        <dbReference type="ARBA" id="ARBA00022475"/>
    </source>
</evidence>
<evidence type="ECO:0000313" key="18">
    <source>
        <dbReference type="EMBL" id="STY16417.1"/>
    </source>
</evidence>
<keyword evidence="8" id="KW-0472">Membrane</keyword>
<dbReference type="RefSeq" id="WP_058472885.1">
    <property type="nucleotide sequence ID" value="NZ_CAAAIL010000007.1"/>
</dbReference>
<comment type="function">
    <text evidence="13">Glucanases play a role in cell expansion during growth, in cell-cell fusion during mating, and in spore release during sporulation. This enzyme may be involved in beta-glucan degradation. Active on laminarin and lichenan.</text>
</comment>
<dbReference type="Gene3D" id="3.20.20.80">
    <property type="entry name" value="Glycosidases"/>
    <property type="match status" value="1"/>
</dbReference>
<dbReference type="OrthoDB" id="5631538at2"/>
<evidence type="ECO:0000256" key="5">
    <source>
        <dbReference type="ARBA" id="ARBA00022525"/>
    </source>
</evidence>
<evidence type="ECO:0000256" key="2">
    <source>
        <dbReference type="ARBA" id="ARBA00004236"/>
    </source>
</evidence>
<dbReference type="GO" id="GO:0071555">
    <property type="term" value="P:cell wall organization"/>
    <property type="evidence" value="ECO:0007669"/>
    <property type="project" value="UniProtKB-KW"/>
</dbReference>
<dbReference type="Pfam" id="PF00332">
    <property type="entry name" value="Glyco_hydro_17"/>
    <property type="match status" value="1"/>
</dbReference>
<dbReference type="InterPro" id="IPR000490">
    <property type="entry name" value="Glyco_hydro_17"/>
</dbReference>
<dbReference type="PANTHER" id="PTHR16631">
    <property type="entry name" value="GLUCAN 1,3-BETA-GLUCOSIDASE"/>
    <property type="match status" value="1"/>
</dbReference>
<dbReference type="Proteomes" id="UP000054639">
    <property type="component" value="Unassembled WGS sequence"/>
</dbReference>
<dbReference type="AlphaFoldDB" id="A0A378KSF5"/>
<evidence type="ECO:0000256" key="9">
    <source>
        <dbReference type="ARBA" id="ARBA00023180"/>
    </source>
</evidence>
<evidence type="ECO:0000256" key="15">
    <source>
        <dbReference type="ARBA" id="ARBA00043078"/>
    </source>
</evidence>
<protein>
    <recommendedName>
        <fullName evidence="15">Endo-1,3-beta-glucanase btgC</fullName>
    </recommendedName>
    <alternativeName>
        <fullName evidence="14">Laminarinase btgC</fullName>
    </alternativeName>
</protein>
<dbReference type="EMBL" id="UGOW01000001">
    <property type="protein sequence ID" value="STY16417.1"/>
    <property type="molecule type" value="Genomic_DNA"/>
</dbReference>
<sequence length="756" mass="80048">MKQLSIVCALFLMMNQVFADNPVIYSLDAPFPAQVSTLGGAVTATYTFTNNLPFAFKKPFQVTAKFCPALNDECTANANEYTIIDLCTGKKLQPRERCTYSVSLTAKSTGQKTVQVSYGGYDNNVVTIRPPLSTTAKATPAGVLGTIRFPLANPLPSRGFTNTDYTVTFIFANYEATAVSFTQRILQNNDPLHPNFLITSDTCSPSGTTGTLAGGSQCRITGKFNSASNGTFTLTAELLGLISSNRLSTTAILQAPSFNQLIGVDYNPNHYTNSYPFNFHDVFYTGTQNNPAATNVYAELQQLQNAGFTTVRSYQTEPYSWIDIINQAHALGMQVIYEAVIPQQPNDSIYAGCPVGVGVLNYIPCAQQTLQAVVNEVTPAVFNSTVSLVFAGHENYCEAGNVTSPCNNPMVSNVAYLTSAVMDLQTTIAGLGLTTPVSSALVSGNLVTPSPAITADMQTLINQYSASAPLGFDPYPFQWGVSPANAGVWTPPLSTTNQPTNSLAWDYIQVVGSANPPALPAAAGQSFYTPGRVLLMAETGWATAGTTSGYACNSPGPCAPSVANATTYFQTLYQMNTSNFVSTSGYTNGVLAFEAYDEPAKPGPTAEQNYGLFDTNCNQKAAGMVPNNAMVSATGCQGYINGTLLTINGTIPPSPQPAFNVQISYASGQYPNINVTIPANNGTAPNINTVTPWPQFLIYQGAIIQVSSTTSGQVCTTTATTVTASPASITFSPVVCSNTTSSMGCFGLGCQISNPY</sequence>
<keyword evidence="12" id="KW-0624">Polysaccharide degradation</keyword>
<evidence type="ECO:0000256" key="1">
    <source>
        <dbReference type="ARBA" id="ARBA00004191"/>
    </source>
</evidence>
<comment type="subcellular location">
    <subcellularLocation>
        <location evidence="2">Cell membrane</location>
    </subcellularLocation>
    <subcellularLocation>
        <location evidence="1">Secreted</location>
        <location evidence="1">Cell wall</location>
    </subcellularLocation>
</comment>
<evidence type="ECO:0000256" key="13">
    <source>
        <dbReference type="ARBA" id="ARBA00037649"/>
    </source>
</evidence>
<evidence type="ECO:0000256" key="4">
    <source>
        <dbReference type="ARBA" id="ARBA00022512"/>
    </source>
</evidence>
<reference evidence="18 20" key="2">
    <citation type="submission" date="2018-06" db="EMBL/GenBank/DDBJ databases">
        <authorList>
            <consortium name="Pathogen Informatics"/>
            <person name="Doyle S."/>
        </authorList>
    </citation>
    <scope>NUCLEOTIDE SEQUENCE [LARGE SCALE GENOMIC DNA]</scope>
    <source>
        <strain evidence="18 20">NCTC12376</strain>
    </source>
</reference>
<dbReference type="InterPro" id="IPR050732">
    <property type="entry name" value="Beta-glucan_modifiers"/>
</dbReference>
<proteinExistence type="predicted"/>
<organism evidence="18 20">
    <name type="scientific">Legionella quateirensis</name>
    <dbReference type="NCBI Taxonomy" id="45072"/>
    <lineage>
        <taxon>Bacteria</taxon>
        <taxon>Pseudomonadati</taxon>
        <taxon>Pseudomonadota</taxon>
        <taxon>Gammaproteobacteria</taxon>
        <taxon>Legionellales</taxon>
        <taxon>Legionellaceae</taxon>
        <taxon>Legionella</taxon>
    </lineage>
</organism>
<dbReference type="EMBL" id="LNYR01000006">
    <property type="protein sequence ID" value="KTD52853.1"/>
    <property type="molecule type" value="Genomic_DNA"/>
</dbReference>
<keyword evidence="10" id="KW-0119">Carbohydrate metabolism</keyword>
<keyword evidence="4" id="KW-0134">Cell wall</keyword>
<dbReference type="STRING" id="45072.Lqua_0686"/>
<reference evidence="17 19" key="1">
    <citation type="submission" date="2015-11" db="EMBL/GenBank/DDBJ databases">
        <title>Genomic analysis of 38 Legionella species identifies large and diverse effector repertoires.</title>
        <authorList>
            <person name="Burstein D."/>
            <person name="Amaro F."/>
            <person name="Zusman T."/>
            <person name="Lifshitz Z."/>
            <person name="Cohen O."/>
            <person name="Gilbert J.A."/>
            <person name="Pupko T."/>
            <person name="Shuman H.A."/>
            <person name="Segal G."/>
        </authorList>
    </citation>
    <scope>NUCLEOTIDE SEQUENCE [LARGE SCALE GENOMIC DNA]</scope>
    <source>
        <strain evidence="17 19">ATCC 49507</strain>
    </source>
</reference>
<gene>
    <name evidence="17" type="ORF">Lqua_0686</name>
    <name evidence="18" type="ORF">NCTC12376_00199</name>
</gene>
<dbReference type="InterPro" id="IPR017853">
    <property type="entry name" value="GH"/>
</dbReference>
<keyword evidence="7" id="KW-0378">Hydrolase</keyword>
<keyword evidence="19" id="KW-1185">Reference proteome</keyword>
<dbReference type="GO" id="GO:0004553">
    <property type="term" value="F:hydrolase activity, hydrolyzing O-glycosyl compounds"/>
    <property type="evidence" value="ECO:0007669"/>
    <property type="project" value="InterPro"/>
</dbReference>
<dbReference type="GO" id="GO:0005886">
    <property type="term" value="C:plasma membrane"/>
    <property type="evidence" value="ECO:0007669"/>
    <property type="project" value="UniProtKB-SubCell"/>
</dbReference>
<dbReference type="SUPFAM" id="SSF51445">
    <property type="entry name" value="(Trans)glycosidases"/>
    <property type="match status" value="1"/>
</dbReference>
<dbReference type="Proteomes" id="UP000254230">
    <property type="component" value="Unassembled WGS sequence"/>
</dbReference>
<dbReference type="GO" id="GO:0000272">
    <property type="term" value="P:polysaccharide catabolic process"/>
    <property type="evidence" value="ECO:0007669"/>
    <property type="project" value="UniProtKB-KW"/>
</dbReference>
<evidence type="ECO:0000313" key="19">
    <source>
        <dbReference type="Proteomes" id="UP000054639"/>
    </source>
</evidence>
<name>A0A378KSF5_9GAMM</name>